<dbReference type="InterPro" id="IPR017782">
    <property type="entry name" value="Hydroxyacylglutathione_Hdrlase"/>
</dbReference>
<comment type="similarity">
    <text evidence="3 7">Belongs to the metallo-beta-lactamase superfamily. Glyoxalase II family.</text>
</comment>
<evidence type="ECO:0000313" key="9">
    <source>
        <dbReference type="EMBL" id="KEJ88809.1"/>
    </source>
</evidence>
<comment type="caution">
    <text evidence="9">The sequence shown here is derived from an EMBL/GenBank/DDBJ whole genome shotgun (WGS) entry which is preliminary data.</text>
</comment>
<dbReference type="Proteomes" id="UP000027734">
    <property type="component" value="Unassembled WGS sequence"/>
</dbReference>
<evidence type="ECO:0000259" key="8">
    <source>
        <dbReference type="SMART" id="SM00849"/>
    </source>
</evidence>
<dbReference type="STRING" id="1300350.Z948_2334"/>
<dbReference type="EMBL" id="JAMC01000005">
    <property type="protein sequence ID" value="KEJ88809.1"/>
    <property type="molecule type" value="Genomic_DNA"/>
</dbReference>
<dbReference type="NCBIfam" id="TIGR03413">
    <property type="entry name" value="GSH_gloB"/>
    <property type="match status" value="1"/>
</dbReference>
<evidence type="ECO:0000256" key="4">
    <source>
        <dbReference type="ARBA" id="ARBA00022723"/>
    </source>
</evidence>
<dbReference type="GO" id="GO:0004416">
    <property type="term" value="F:hydroxyacylglutathione hydrolase activity"/>
    <property type="evidence" value="ECO:0007669"/>
    <property type="project" value="UniProtKB-UniRule"/>
</dbReference>
<organism evidence="9 10">
    <name type="scientific">Sulfitobacter donghicola DSW-25 = KCTC 12864 = JCM 14565</name>
    <dbReference type="NCBI Taxonomy" id="1300350"/>
    <lineage>
        <taxon>Bacteria</taxon>
        <taxon>Pseudomonadati</taxon>
        <taxon>Pseudomonadota</taxon>
        <taxon>Alphaproteobacteria</taxon>
        <taxon>Rhodobacterales</taxon>
        <taxon>Roseobacteraceae</taxon>
        <taxon>Sulfitobacter</taxon>
    </lineage>
</organism>
<feature type="binding site" evidence="7">
    <location>
        <position position="56"/>
    </location>
    <ligand>
        <name>Zn(2+)</name>
        <dbReference type="ChEBI" id="CHEBI:29105"/>
        <label>2</label>
    </ligand>
</feature>
<dbReference type="UniPathway" id="UPA00619">
    <property type="reaction ID" value="UER00676"/>
</dbReference>
<evidence type="ECO:0000256" key="1">
    <source>
        <dbReference type="ARBA" id="ARBA00001623"/>
    </source>
</evidence>
<comment type="catalytic activity">
    <reaction evidence="1 7">
        <text>an S-(2-hydroxyacyl)glutathione + H2O = a 2-hydroxy carboxylate + glutathione + H(+)</text>
        <dbReference type="Rhea" id="RHEA:21864"/>
        <dbReference type="ChEBI" id="CHEBI:15377"/>
        <dbReference type="ChEBI" id="CHEBI:15378"/>
        <dbReference type="ChEBI" id="CHEBI:57925"/>
        <dbReference type="ChEBI" id="CHEBI:58896"/>
        <dbReference type="ChEBI" id="CHEBI:71261"/>
        <dbReference type="EC" id="3.1.2.6"/>
    </reaction>
</comment>
<dbReference type="InterPro" id="IPR036866">
    <property type="entry name" value="RibonucZ/Hydroxyglut_hydro"/>
</dbReference>
<dbReference type="GO" id="GO:0046872">
    <property type="term" value="F:metal ion binding"/>
    <property type="evidence" value="ECO:0007669"/>
    <property type="project" value="UniProtKB-KW"/>
</dbReference>
<evidence type="ECO:0000256" key="5">
    <source>
        <dbReference type="ARBA" id="ARBA00022801"/>
    </source>
</evidence>
<dbReference type="SUPFAM" id="SSF56281">
    <property type="entry name" value="Metallo-hydrolase/oxidoreductase"/>
    <property type="match status" value="1"/>
</dbReference>
<keyword evidence="4 7" id="KW-0479">Metal-binding</keyword>
<feature type="binding site" evidence="7">
    <location>
        <position position="57"/>
    </location>
    <ligand>
        <name>Zn(2+)</name>
        <dbReference type="ChEBI" id="CHEBI:29105"/>
        <label>2</label>
    </ligand>
</feature>
<feature type="binding site" evidence="7">
    <location>
        <position position="129"/>
    </location>
    <ligand>
        <name>Zn(2+)</name>
        <dbReference type="ChEBI" id="CHEBI:29105"/>
        <label>2</label>
    </ligand>
</feature>
<dbReference type="InterPro" id="IPR001279">
    <property type="entry name" value="Metallo-B-lactamas"/>
</dbReference>
<feature type="domain" description="Metallo-beta-lactamase" evidence="8">
    <location>
        <begin position="9"/>
        <end position="167"/>
    </location>
</feature>
<accession>A0A073IG78</accession>
<comment type="subunit">
    <text evidence="7">Monomer.</text>
</comment>
<evidence type="ECO:0000256" key="3">
    <source>
        <dbReference type="ARBA" id="ARBA00006759"/>
    </source>
</evidence>
<dbReference type="GO" id="GO:0019243">
    <property type="term" value="P:methylglyoxal catabolic process to D-lactate via S-lactoyl-glutathione"/>
    <property type="evidence" value="ECO:0007669"/>
    <property type="project" value="UniProtKB-UniRule"/>
</dbReference>
<dbReference type="AlphaFoldDB" id="A0A073IG78"/>
<evidence type="ECO:0000256" key="6">
    <source>
        <dbReference type="ARBA" id="ARBA00022833"/>
    </source>
</evidence>
<evidence type="ECO:0000256" key="2">
    <source>
        <dbReference type="ARBA" id="ARBA00004963"/>
    </source>
</evidence>
<dbReference type="InterPro" id="IPR032282">
    <property type="entry name" value="HAGH_C"/>
</dbReference>
<comment type="pathway">
    <text evidence="2 7">Secondary metabolite metabolism; methylglyoxal degradation; (R)-lactate from methylglyoxal: step 2/2.</text>
</comment>
<dbReference type="Gene3D" id="3.60.15.10">
    <property type="entry name" value="Ribonuclease Z/Hydroxyacylglutathione hydrolase-like"/>
    <property type="match status" value="1"/>
</dbReference>
<evidence type="ECO:0000256" key="7">
    <source>
        <dbReference type="HAMAP-Rule" id="MF_01374"/>
    </source>
</evidence>
<comment type="function">
    <text evidence="7">Thiolesterase that catalyzes the hydrolysis of S-D-lactoyl-glutathione to form glutathione and D-lactic acid.</text>
</comment>
<keyword evidence="6 7" id="KW-0862">Zinc</keyword>
<protein>
    <recommendedName>
        <fullName evidence="7">Hydroxyacylglutathione hydrolase</fullName>
        <ecNumber evidence="7">3.1.2.6</ecNumber>
    </recommendedName>
    <alternativeName>
        <fullName evidence="7">Glyoxalase II</fullName>
        <shortName evidence="7">Glx II</shortName>
    </alternativeName>
</protein>
<dbReference type="HAMAP" id="MF_01374">
    <property type="entry name" value="Glyoxalase_2"/>
    <property type="match status" value="1"/>
</dbReference>
<name>A0A073IG78_9RHOB</name>
<gene>
    <name evidence="7" type="primary">gloB</name>
    <name evidence="9" type="ORF">DSW25_14280</name>
</gene>
<dbReference type="CDD" id="cd07723">
    <property type="entry name" value="hydroxyacylglutathione_hydrolase_MBL-fold"/>
    <property type="match status" value="1"/>
</dbReference>
<dbReference type="InterPro" id="IPR035680">
    <property type="entry name" value="Clx_II_MBL"/>
</dbReference>
<reference evidence="9 10" key="1">
    <citation type="submission" date="2014-01" db="EMBL/GenBank/DDBJ databases">
        <title>Sulfitobacter donghicola JCM 14565 Genome Sequencing.</title>
        <authorList>
            <person name="Lai Q."/>
            <person name="Hong Z."/>
        </authorList>
    </citation>
    <scope>NUCLEOTIDE SEQUENCE [LARGE SCALE GENOMIC DNA]</scope>
    <source>
        <strain evidence="9 10">JCM 14565</strain>
    </source>
</reference>
<feature type="binding site" evidence="7">
    <location>
        <position position="52"/>
    </location>
    <ligand>
        <name>Zn(2+)</name>
        <dbReference type="ChEBI" id="CHEBI:29105"/>
        <label>1</label>
    </ligand>
</feature>
<dbReference type="PIRSF" id="PIRSF005457">
    <property type="entry name" value="Glx"/>
    <property type="match status" value="1"/>
</dbReference>
<dbReference type="Pfam" id="PF16123">
    <property type="entry name" value="HAGH_C"/>
    <property type="match status" value="1"/>
</dbReference>
<dbReference type="Pfam" id="PF00753">
    <property type="entry name" value="Lactamase_B"/>
    <property type="match status" value="1"/>
</dbReference>
<dbReference type="PANTHER" id="PTHR43705:SF1">
    <property type="entry name" value="HYDROXYACYLGLUTATHIONE HYDROLASE GLOB"/>
    <property type="match status" value="1"/>
</dbReference>
<proteinExistence type="inferred from homology"/>
<sequence>MVTIACLSDNYAYLLREKKTGSVALIDIPEAGPIKTELAERGWILNQIWITHHHYDHIDGLADVLDDFPAPVYGAAADAHRLPELDFALNEGDHFNLGETQVEILDVSGHTIGHIAYFAPSAGVAFTADSLMAGGCGRLFEGTPEQMHASFEKLADWPDDTLICSGHEYTSANLAFAITVDPDNPALQQRIKDTKSARDAGQFTVPSTMALERATNPYLRSADIALRTALDMPNATDAEAFKEVRTRKDQF</sequence>
<dbReference type="SMART" id="SM00849">
    <property type="entry name" value="Lactamase_B"/>
    <property type="match status" value="1"/>
</dbReference>
<dbReference type="PANTHER" id="PTHR43705">
    <property type="entry name" value="HYDROXYACYLGLUTATHIONE HYDROLASE"/>
    <property type="match status" value="1"/>
</dbReference>
<feature type="binding site" evidence="7">
    <location>
        <position position="167"/>
    </location>
    <ligand>
        <name>Zn(2+)</name>
        <dbReference type="ChEBI" id="CHEBI:29105"/>
        <label>2</label>
    </ligand>
</feature>
<feature type="binding site" evidence="7">
    <location>
        <position position="110"/>
    </location>
    <ligand>
        <name>Zn(2+)</name>
        <dbReference type="ChEBI" id="CHEBI:29105"/>
        <label>1</label>
    </ligand>
</feature>
<dbReference type="EC" id="3.1.2.6" evidence="7"/>
<keyword evidence="10" id="KW-1185">Reference proteome</keyword>
<evidence type="ECO:0000313" key="10">
    <source>
        <dbReference type="Proteomes" id="UP000027734"/>
    </source>
</evidence>
<feature type="binding site" evidence="7">
    <location>
        <position position="129"/>
    </location>
    <ligand>
        <name>Zn(2+)</name>
        <dbReference type="ChEBI" id="CHEBI:29105"/>
        <label>1</label>
    </ligand>
</feature>
<feature type="binding site" evidence="7">
    <location>
        <position position="54"/>
    </location>
    <ligand>
        <name>Zn(2+)</name>
        <dbReference type="ChEBI" id="CHEBI:29105"/>
        <label>1</label>
    </ligand>
</feature>
<dbReference type="InterPro" id="IPR050110">
    <property type="entry name" value="Glyoxalase_II_hydrolase"/>
</dbReference>
<keyword evidence="5 7" id="KW-0378">Hydrolase</keyword>
<dbReference type="eggNOG" id="COG0491">
    <property type="taxonomic scope" value="Bacteria"/>
</dbReference>
<comment type="cofactor">
    <cofactor evidence="7">
        <name>Zn(2+)</name>
        <dbReference type="ChEBI" id="CHEBI:29105"/>
    </cofactor>
    <text evidence="7">Binds 2 Zn(2+) ions per subunit.</text>
</comment>